<dbReference type="RefSeq" id="XP_073558201.1">
    <property type="nucleotide sequence ID" value="XM_073703278.1"/>
</dbReference>
<proteinExistence type="predicted"/>
<name>A0ABY2H181_9HYPO</name>
<evidence type="ECO:0000313" key="2">
    <source>
        <dbReference type="EMBL" id="TFB02000.1"/>
    </source>
</evidence>
<evidence type="ECO:0000313" key="3">
    <source>
        <dbReference type="Proteomes" id="UP001642720"/>
    </source>
</evidence>
<dbReference type="EMBL" id="PPTA01000007">
    <property type="protein sequence ID" value="TFB02000.1"/>
    <property type="molecule type" value="Genomic_DNA"/>
</dbReference>
<gene>
    <name evidence="2" type="ORF">CCMA1212_006037</name>
</gene>
<dbReference type="Proteomes" id="UP001642720">
    <property type="component" value="Unassembled WGS sequence"/>
</dbReference>
<dbReference type="GeneID" id="300577728"/>
<feature type="region of interest" description="Disordered" evidence="1">
    <location>
        <begin position="57"/>
        <end position="81"/>
    </location>
</feature>
<evidence type="ECO:0000256" key="1">
    <source>
        <dbReference type="SAM" id="MobiDB-lite"/>
    </source>
</evidence>
<sequence>MTKVSFVNPACVPLGGSLAQIRSPPRPPLFGPSYQGMATSVNVVALDRSLLRPVQSERPWDRPVCPPSSNAARSIHHPTTPRPEMLPPRCWCLLACLLACFMSPALLALRSPSPPLLLLRRLLTQPSDPPP</sequence>
<accession>A0ABY2H181</accession>
<protein>
    <submittedName>
        <fullName evidence="2">Uncharacterized protein</fullName>
    </submittedName>
</protein>
<reference evidence="2 3" key="1">
    <citation type="submission" date="2018-01" db="EMBL/GenBank/DDBJ databases">
        <title>Genome characterization of the sugarcane-associated fungus Trichoderma ghanense CCMA-1212 and their application in lignocelulose bioconversion.</title>
        <authorList>
            <person name="Steindorff A.S."/>
            <person name="Mendes T.D."/>
            <person name="Vilela E.S.D."/>
            <person name="Rodrigues D.S."/>
            <person name="Formighieri E.F."/>
            <person name="Melo I.S."/>
            <person name="Favaro L.C.L."/>
        </authorList>
    </citation>
    <scope>NUCLEOTIDE SEQUENCE [LARGE SCALE GENOMIC DNA]</scope>
    <source>
        <strain evidence="2 3">CCMA-1212</strain>
    </source>
</reference>
<comment type="caution">
    <text evidence="2">The sequence shown here is derived from an EMBL/GenBank/DDBJ whole genome shotgun (WGS) entry which is preliminary data.</text>
</comment>
<keyword evidence="3" id="KW-1185">Reference proteome</keyword>
<organism evidence="2 3">
    <name type="scientific">Trichoderma ghanense</name>
    <dbReference type="NCBI Taxonomy" id="65468"/>
    <lineage>
        <taxon>Eukaryota</taxon>
        <taxon>Fungi</taxon>
        <taxon>Dikarya</taxon>
        <taxon>Ascomycota</taxon>
        <taxon>Pezizomycotina</taxon>
        <taxon>Sordariomycetes</taxon>
        <taxon>Hypocreomycetidae</taxon>
        <taxon>Hypocreales</taxon>
        <taxon>Hypocreaceae</taxon>
        <taxon>Trichoderma</taxon>
    </lineage>
</organism>